<dbReference type="GO" id="GO:0006955">
    <property type="term" value="P:immune response"/>
    <property type="evidence" value="ECO:0007669"/>
    <property type="project" value="TreeGrafter"/>
</dbReference>
<dbReference type="OrthoDB" id="6151406at2759"/>
<evidence type="ECO:0000313" key="5">
    <source>
        <dbReference type="EMBL" id="KAF5890600.1"/>
    </source>
</evidence>
<evidence type="ECO:0000313" key="6">
    <source>
        <dbReference type="Proteomes" id="UP000727407"/>
    </source>
</evidence>
<feature type="non-terminal residue" evidence="5">
    <location>
        <position position="1"/>
    </location>
</feature>
<dbReference type="PANTHER" id="PTHR11481">
    <property type="entry name" value="IMMUNOGLOBULIN FC RECEPTOR"/>
    <property type="match status" value="1"/>
</dbReference>
<reference evidence="5" key="1">
    <citation type="submission" date="2020-07" db="EMBL/GenBank/DDBJ databases">
        <title>Clarias magur genome sequencing, assembly and annotation.</title>
        <authorList>
            <person name="Kushwaha B."/>
            <person name="Kumar R."/>
            <person name="Das P."/>
            <person name="Joshi C.G."/>
            <person name="Kumar D."/>
            <person name="Nagpure N.S."/>
            <person name="Pandey M."/>
            <person name="Agarwal S."/>
            <person name="Srivastava S."/>
            <person name="Singh M."/>
            <person name="Sahoo L."/>
            <person name="Jayasankar P."/>
            <person name="Meher P.K."/>
            <person name="Koringa P.G."/>
            <person name="Iquebal M.A."/>
            <person name="Das S.P."/>
            <person name="Bit A."/>
            <person name="Patnaik S."/>
            <person name="Patel N."/>
            <person name="Shah T.M."/>
            <person name="Hinsu A."/>
            <person name="Jena J.K."/>
        </authorList>
    </citation>
    <scope>NUCLEOTIDE SEQUENCE</scope>
    <source>
        <strain evidence="5">CIFAMagur01</strain>
        <tissue evidence="5">Testis</tissue>
    </source>
</reference>
<dbReference type="EMBL" id="QNUK01000668">
    <property type="protein sequence ID" value="KAF5890600.1"/>
    <property type="molecule type" value="Genomic_DNA"/>
</dbReference>
<sequence length="204" mass="22219">ESPAVSLIISPSRTQHFTADSLSLSCEDQRDSTGWTVRGYTHSETVLDCSSVSGSTCNISSLSTSHTGVYWCQSESGGRSHSLNITVHNGDVILESPVHPVTEGNPLTLHCLYRNTKISDSGFDFYKDDSVLQKQTTGEMTISSVSKSDEGFYHCTHPERGESPKSWVSVRAPQSVMNPLSSVVAVSPYVLVTIILAVKCYRAR</sequence>
<dbReference type="SUPFAM" id="SSF48726">
    <property type="entry name" value="Immunoglobulin"/>
    <property type="match status" value="2"/>
</dbReference>
<proteinExistence type="predicted"/>
<accession>A0A8J4U4H5</accession>
<evidence type="ECO:0000256" key="1">
    <source>
        <dbReference type="ARBA" id="ARBA00022729"/>
    </source>
</evidence>
<keyword evidence="2" id="KW-1015">Disulfide bond</keyword>
<keyword evidence="6" id="KW-1185">Reference proteome</keyword>
<dbReference type="InterPro" id="IPR007110">
    <property type="entry name" value="Ig-like_dom"/>
</dbReference>
<dbReference type="SMART" id="SM00409">
    <property type="entry name" value="IG"/>
    <property type="match status" value="2"/>
</dbReference>
<keyword evidence="5" id="KW-0675">Receptor</keyword>
<organism evidence="5 6">
    <name type="scientific">Clarias magur</name>
    <name type="common">Asian catfish</name>
    <name type="synonym">Macropteronotus magur</name>
    <dbReference type="NCBI Taxonomy" id="1594786"/>
    <lineage>
        <taxon>Eukaryota</taxon>
        <taxon>Metazoa</taxon>
        <taxon>Chordata</taxon>
        <taxon>Craniata</taxon>
        <taxon>Vertebrata</taxon>
        <taxon>Euteleostomi</taxon>
        <taxon>Actinopterygii</taxon>
        <taxon>Neopterygii</taxon>
        <taxon>Teleostei</taxon>
        <taxon>Ostariophysi</taxon>
        <taxon>Siluriformes</taxon>
        <taxon>Clariidae</taxon>
        <taxon>Clarias</taxon>
    </lineage>
</organism>
<evidence type="ECO:0000259" key="4">
    <source>
        <dbReference type="PROSITE" id="PS50835"/>
    </source>
</evidence>
<feature type="transmembrane region" description="Helical" evidence="3">
    <location>
        <begin position="180"/>
        <end position="198"/>
    </location>
</feature>
<dbReference type="PANTHER" id="PTHR11481:SF64">
    <property type="entry name" value="FC RECEPTOR-LIKE PROTEIN 4"/>
    <property type="match status" value="1"/>
</dbReference>
<evidence type="ECO:0000256" key="3">
    <source>
        <dbReference type="SAM" id="Phobius"/>
    </source>
</evidence>
<feature type="domain" description="Ig-like" evidence="4">
    <location>
        <begin position="3"/>
        <end position="86"/>
    </location>
</feature>
<dbReference type="Pfam" id="PF13895">
    <property type="entry name" value="Ig_2"/>
    <property type="match status" value="1"/>
</dbReference>
<dbReference type="GO" id="GO:0007166">
    <property type="term" value="P:cell surface receptor signaling pathway"/>
    <property type="evidence" value="ECO:0007669"/>
    <property type="project" value="TreeGrafter"/>
</dbReference>
<dbReference type="InterPro" id="IPR013783">
    <property type="entry name" value="Ig-like_fold"/>
</dbReference>
<keyword evidence="3" id="KW-1133">Transmembrane helix</keyword>
<name>A0A8J4U4H5_CLAMG</name>
<dbReference type="Proteomes" id="UP000727407">
    <property type="component" value="Unassembled WGS sequence"/>
</dbReference>
<gene>
    <name evidence="5" type="ORF">DAT39_019696</name>
</gene>
<comment type="caution">
    <text evidence="5">The sequence shown here is derived from an EMBL/GenBank/DDBJ whole genome shotgun (WGS) entry which is preliminary data.</text>
</comment>
<dbReference type="AlphaFoldDB" id="A0A8J4U4H5"/>
<dbReference type="Gene3D" id="2.60.40.10">
    <property type="entry name" value="Immunoglobulins"/>
    <property type="match status" value="2"/>
</dbReference>
<dbReference type="InterPro" id="IPR050488">
    <property type="entry name" value="Ig_Fc_receptor"/>
</dbReference>
<dbReference type="InterPro" id="IPR036179">
    <property type="entry name" value="Ig-like_dom_sf"/>
</dbReference>
<keyword evidence="3" id="KW-0472">Membrane</keyword>
<dbReference type="PROSITE" id="PS50835">
    <property type="entry name" value="IG_LIKE"/>
    <property type="match status" value="2"/>
</dbReference>
<evidence type="ECO:0000256" key="2">
    <source>
        <dbReference type="ARBA" id="ARBA00023157"/>
    </source>
</evidence>
<protein>
    <submittedName>
        <fullName evidence="5">Fc receptor-like protein 5</fullName>
    </submittedName>
</protein>
<keyword evidence="3" id="KW-0812">Transmembrane</keyword>
<feature type="domain" description="Ig-like" evidence="4">
    <location>
        <begin position="90"/>
        <end position="156"/>
    </location>
</feature>
<dbReference type="GO" id="GO:0009897">
    <property type="term" value="C:external side of plasma membrane"/>
    <property type="evidence" value="ECO:0007669"/>
    <property type="project" value="TreeGrafter"/>
</dbReference>
<dbReference type="InterPro" id="IPR003599">
    <property type="entry name" value="Ig_sub"/>
</dbReference>
<feature type="non-terminal residue" evidence="5">
    <location>
        <position position="204"/>
    </location>
</feature>
<keyword evidence="1" id="KW-0732">Signal</keyword>
<dbReference type="GO" id="GO:0004888">
    <property type="term" value="F:transmembrane signaling receptor activity"/>
    <property type="evidence" value="ECO:0007669"/>
    <property type="project" value="TreeGrafter"/>
</dbReference>